<feature type="compositionally biased region" description="Low complexity" evidence="7">
    <location>
        <begin position="137"/>
        <end position="152"/>
    </location>
</feature>
<keyword evidence="3" id="KW-0805">Transcription regulation</keyword>
<evidence type="ECO:0000256" key="2">
    <source>
        <dbReference type="ARBA" id="ARBA00007770"/>
    </source>
</evidence>
<evidence type="ECO:0000256" key="5">
    <source>
        <dbReference type="ARBA" id="ARBA00023163"/>
    </source>
</evidence>
<evidence type="ECO:0000313" key="9">
    <source>
        <dbReference type="EMBL" id="CAI5441855.1"/>
    </source>
</evidence>
<keyword evidence="5" id="KW-0804">Transcription</keyword>
<dbReference type="Pfam" id="PF03299">
    <property type="entry name" value="TF_AP-2"/>
    <property type="match status" value="1"/>
</dbReference>
<name>A0A9P1IBT0_9PELO</name>
<sequence>MFDIPESKIAIVNWFSKNDSETLMYAPHDDQVIATSRKRHADPQEWAPQTKRWTSEEVENNGQIAQQSESFAEFMAGNQQFEQAGWGDHGWNHRPEQQLPPGQTQQQFYQDLNQQHYQYYGMIPQNQQQIHYHQPGQHIYQQTSQQTEQVGQEYPPQQHTPPSNIQPYDQQNQQTQEYYQYQTPQNRFQSQQNIDTPSSSQSTPNLGNVSSNSETSPNIIGNQSNEQIEENYEEGEDEEVGSQGNVEVPAADIALQRSISLEKQRVEWLRRRENRKIQGPHMIPNWDKSRDHEVFDVVGGRLAIVGNLTKYRLTVEELRRRIEGPESLNISQLNCLFRKAKRKNGTEHIRRQLWDEYGIEIRNAQRTSCLQSKFTPFLEEEARVLAQDFDSLTATYFPSEEIAKMCIESLKRCDHPPAKLRMTSLCLPKTTGEPEIIYGYQPLDEGMELYSNRCHGFGIHNMNTWFREIYKTFQIVQRAFDSEIEQQQQHQQIQEHQHHENVYAPQVDNFY</sequence>
<evidence type="ECO:0000256" key="6">
    <source>
        <dbReference type="ARBA" id="ARBA00023242"/>
    </source>
</evidence>
<dbReference type="InterPro" id="IPR013854">
    <property type="entry name" value="TF_AP2_C"/>
</dbReference>
<gene>
    <name evidence="9" type="ORF">CAMP_LOCUS4492</name>
</gene>
<comment type="caution">
    <text evidence="9">The sequence shown here is derived from an EMBL/GenBank/DDBJ whole genome shotgun (WGS) entry which is preliminary data.</text>
</comment>
<feature type="region of interest" description="Disordered" evidence="7">
    <location>
        <begin position="186"/>
        <end position="223"/>
    </location>
</feature>
<evidence type="ECO:0000256" key="4">
    <source>
        <dbReference type="ARBA" id="ARBA00023125"/>
    </source>
</evidence>
<evidence type="ECO:0000256" key="1">
    <source>
        <dbReference type="ARBA" id="ARBA00004123"/>
    </source>
</evidence>
<organism evidence="9 10">
    <name type="scientific">Caenorhabditis angaria</name>
    <dbReference type="NCBI Taxonomy" id="860376"/>
    <lineage>
        <taxon>Eukaryota</taxon>
        <taxon>Metazoa</taxon>
        <taxon>Ecdysozoa</taxon>
        <taxon>Nematoda</taxon>
        <taxon>Chromadorea</taxon>
        <taxon>Rhabditida</taxon>
        <taxon>Rhabditina</taxon>
        <taxon>Rhabditomorpha</taxon>
        <taxon>Rhabditoidea</taxon>
        <taxon>Rhabditidae</taxon>
        <taxon>Peloderinae</taxon>
        <taxon>Caenorhabditis</taxon>
    </lineage>
</organism>
<proteinExistence type="inferred from homology"/>
<dbReference type="PANTHER" id="PTHR10812">
    <property type="entry name" value="TRANSCRIPTION FACTOR AP-2"/>
    <property type="match status" value="1"/>
</dbReference>
<keyword evidence="10" id="KW-1185">Reference proteome</keyword>
<comment type="subcellular location">
    <subcellularLocation>
        <location evidence="1">Nucleus</location>
    </subcellularLocation>
</comment>
<feature type="region of interest" description="Disordered" evidence="7">
    <location>
        <begin position="135"/>
        <end position="168"/>
    </location>
</feature>
<dbReference type="GO" id="GO:0000977">
    <property type="term" value="F:RNA polymerase II transcription regulatory region sequence-specific DNA binding"/>
    <property type="evidence" value="ECO:0007669"/>
    <property type="project" value="TreeGrafter"/>
</dbReference>
<evidence type="ECO:0000313" key="10">
    <source>
        <dbReference type="Proteomes" id="UP001152747"/>
    </source>
</evidence>
<dbReference type="GO" id="GO:0005634">
    <property type="term" value="C:nucleus"/>
    <property type="evidence" value="ECO:0007669"/>
    <property type="project" value="UniProtKB-SubCell"/>
</dbReference>
<evidence type="ECO:0000259" key="8">
    <source>
        <dbReference type="Pfam" id="PF03299"/>
    </source>
</evidence>
<dbReference type="AlphaFoldDB" id="A0A9P1IBT0"/>
<dbReference type="EMBL" id="CANHGI010000002">
    <property type="protein sequence ID" value="CAI5441855.1"/>
    <property type="molecule type" value="Genomic_DNA"/>
</dbReference>
<dbReference type="OrthoDB" id="5832525at2759"/>
<feature type="domain" description="Transcription factor AP-2 C-terminal" evidence="8">
    <location>
        <begin position="295"/>
        <end position="473"/>
    </location>
</feature>
<dbReference type="Proteomes" id="UP001152747">
    <property type="component" value="Unassembled WGS sequence"/>
</dbReference>
<dbReference type="GO" id="GO:0042127">
    <property type="term" value="P:regulation of cell population proliferation"/>
    <property type="evidence" value="ECO:0007669"/>
    <property type="project" value="TreeGrafter"/>
</dbReference>
<evidence type="ECO:0000256" key="7">
    <source>
        <dbReference type="SAM" id="MobiDB-lite"/>
    </source>
</evidence>
<accession>A0A9P1IBT0</accession>
<reference evidence="9" key="1">
    <citation type="submission" date="2022-11" db="EMBL/GenBank/DDBJ databases">
        <authorList>
            <person name="Kikuchi T."/>
        </authorList>
    </citation>
    <scope>NUCLEOTIDE SEQUENCE</scope>
    <source>
        <strain evidence="9">PS1010</strain>
    </source>
</reference>
<comment type="similarity">
    <text evidence="2">Belongs to the AP-2 family.</text>
</comment>
<dbReference type="InterPro" id="IPR004979">
    <property type="entry name" value="TF_AP2"/>
</dbReference>
<keyword evidence="4" id="KW-0238">DNA-binding</keyword>
<protein>
    <recommendedName>
        <fullName evidence="8">Transcription factor AP-2 C-terminal domain-containing protein</fullName>
    </recommendedName>
</protein>
<evidence type="ECO:0000256" key="3">
    <source>
        <dbReference type="ARBA" id="ARBA00023015"/>
    </source>
</evidence>
<feature type="compositionally biased region" description="Polar residues" evidence="7">
    <location>
        <begin position="155"/>
        <end position="165"/>
    </location>
</feature>
<feature type="compositionally biased region" description="Polar residues" evidence="7">
    <location>
        <begin position="187"/>
        <end position="223"/>
    </location>
</feature>
<keyword evidence="6" id="KW-0539">Nucleus</keyword>
<dbReference type="PANTHER" id="PTHR10812:SF16">
    <property type="entry name" value="TRANSCRIPTION FACTOR AP-2 C-TERMINAL DOMAIN-CONTAINING PROTEIN-RELATED"/>
    <property type="match status" value="1"/>
</dbReference>
<dbReference type="GO" id="GO:0000981">
    <property type="term" value="F:DNA-binding transcription factor activity, RNA polymerase II-specific"/>
    <property type="evidence" value="ECO:0007669"/>
    <property type="project" value="TreeGrafter"/>
</dbReference>